<evidence type="ECO:0000313" key="1">
    <source>
        <dbReference type="EMBL" id="AHJ86788.1"/>
    </source>
</evidence>
<dbReference type="GeneID" id="23680951"/>
<organism evidence="1 2">
    <name type="scientific">Salmonella phage STP4-a</name>
    <dbReference type="NCBI Taxonomy" id="1445860"/>
    <lineage>
        <taxon>Viruses</taxon>
        <taxon>Duplodnaviria</taxon>
        <taxon>Heunggongvirae</taxon>
        <taxon>Uroviricota</taxon>
        <taxon>Caudoviricetes</taxon>
        <taxon>Pantevenvirales</taxon>
        <taxon>Straboviridae</taxon>
        <taxon>Tevenvirinae</taxon>
        <taxon>Gelderlandvirus</taxon>
        <taxon>Gelderlandvirus stp4a</taxon>
    </lineage>
</organism>
<dbReference type="Proteomes" id="UP000032000">
    <property type="component" value="Segment"/>
</dbReference>
<evidence type="ECO:0000313" key="2">
    <source>
        <dbReference type="Proteomes" id="UP000032000"/>
    </source>
</evidence>
<dbReference type="KEGG" id="vg:23680951"/>
<gene>
    <name evidence="1" type="ORF">STP4a_191</name>
</gene>
<dbReference type="EMBL" id="KJ000058">
    <property type="protein sequence ID" value="AHJ86788.1"/>
    <property type="molecule type" value="Genomic_DNA"/>
</dbReference>
<keyword evidence="2" id="KW-1185">Reference proteome</keyword>
<accession>A0A0B4L9X2</accession>
<name>A0A0B4L9X2_9CAUD</name>
<protein>
    <submittedName>
        <fullName evidence="1">Uncharacterized protein</fullName>
    </submittedName>
</protein>
<sequence>MTEFNNLQLSINCTCVRNNRNFHQNIETHNPVTSWKSPQISANVLATSLSRRIFIAIGRNSLT</sequence>
<proteinExistence type="predicted"/>
<reference evidence="1" key="1">
    <citation type="submission" date="2015-06" db="EMBL/GenBank/DDBJ databases">
        <title>Genomic characterization of STP4-a, a novel T4 virulent phage infecting Salmonella.</title>
        <authorList>
            <person name="Li M."/>
            <person name="Wang J."/>
            <person name="Lin H."/>
            <person name="Han F."/>
        </authorList>
    </citation>
    <scope>NUCLEOTIDE SEQUENCE [LARGE SCALE GENOMIC DNA]</scope>
</reference>
<dbReference type="RefSeq" id="YP_009126141.1">
    <property type="nucleotide sequence ID" value="NC_026607.2"/>
</dbReference>